<comment type="caution">
    <text evidence="1">The sequence shown here is derived from an EMBL/GenBank/DDBJ whole genome shotgun (WGS) entry which is preliminary data.</text>
</comment>
<accession>A0AA42WEN6</accession>
<dbReference type="AlphaFoldDB" id="A0AA42WEN6"/>
<proteinExistence type="predicted"/>
<evidence type="ECO:0000313" key="2">
    <source>
        <dbReference type="Proteomes" id="UP001161276"/>
    </source>
</evidence>
<organism evidence="1 2">
    <name type="scientific">Achromobacter marplatensis</name>
    <dbReference type="NCBI Taxonomy" id="470868"/>
    <lineage>
        <taxon>Bacteria</taxon>
        <taxon>Pseudomonadati</taxon>
        <taxon>Pseudomonadota</taxon>
        <taxon>Betaproteobacteria</taxon>
        <taxon>Burkholderiales</taxon>
        <taxon>Alcaligenaceae</taxon>
        <taxon>Achromobacter</taxon>
    </lineage>
</organism>
<gene>
    <name evidence="1" type="ORF">N5K24_26815</name>
</gene>
<dbReference type="RefSeq" id="WP_280029413.1">
    <property type="nucleotide sequence ID" value="NZ_JAOCKG010000017.1"/>
</dbReference>
<name>A0AA42WEN6_9BURK</name>
<protein>
    <submittedName>
        <fullName evidence="1">Uncharacterized protein</fullName>
    </submittedName>
</protein>
<reference evidence="1" key="1">
    <citation type="submission" date="2022-09" db="EMBL/GenBank/DDBJ databases">
        <title>Intensive care unit water sources are persistently colonized with multi-drug resistant bacteria and are the site of extensive horizontal gene transfer of antibiotic resistance genes.</title>
        <authorList>
            <person name="Diorio-Toth L."/>
        </authorList>
    </citation>
    <scope>NUCLEOTIDE SEQUENCE</scope>
    <source>
        <strain evidence="1">GD03676</strain>
    </source>
</reference>
<sequence length="126" mass="13719">MPITDSPCPECGHPQATRTQGMSLIAECAHCGWMVATTNPNHPFHDRTPYTVRARAQGIARGTAIARLSATLGTGVPAARAILDQGLPVAENVYAYEVIRLHKLLWPQGLSLQVTPEFTWELDDSL</sequence>
<dbReference type="Proteomes" id="UP001161276">
    <property type="component" value="Unassembled WGS sequence"/>
</dbReference>
<dbReference type="EMBL" id="JAOCKG010000017">
    <property type="protein sequence ID" value="MDH2054040.1"/>
    <property type="molecule type" value="Genomic_DNA"/>
</dbReference>
<evidence type="ECO:0000313" key="1">
    <source>
        <dbReference type="EMBL" id="MDH2054040.1"/>
    </source>
</evidence>